<feature type="transmembrane region" description="Helical" evidence="2">
    <location>
        <begin position="82"/>
        <end position="100"/>
    </location>
</feature>
<name>A0AAC9LH96_9PSEU</name>
<feature type="compositionally biased region" description="Low complexity" evidence="1">
    <location>
        <begin position="160"/>
        <end position="183"/>
    </location>
</feature>
<proteinExistence type="predicted"/>
<reference evidence="4" key="1">
    <citation type="submission" date="2016-06" db="EMBL/GenBank/DDBJ databases">
        <title>Complete genome sequence of Actinoalloteichus fjordicus DSM 46855 (=ADI127-17), type strain of the new species Actinoalloteichus fjordicus.</title>
        <authorList>
            <person name="Ruckert C."/>
            <person name="Nouioui I."/>
            <person name="Willmese J."/>
            <person name="van Wezel G."/>
            <person name="Klenk H.-P."/>
            <person name="Kalinowski J."/>
            <person name="Zotchev S.B."/>
        </authorList>
    </citation>
    <scope>NUCLEOTIDE SEQUENCE [LARGE SCALE GENOMIC DNA]</scope>
    <source>
        <strain evidence="4">ADI127-7</strain>
    </source>
</reference>
<dbReference type="PANTHER" id="PTHR28008:SF1">
    <property type="entry name" value="DOMAIN PROTEIN, PUTATIVE (AFU_ORTHOLOGUE AFUA_3G10980)-RELATED"/>
    <property type="match status" value="1"/>
</dbReference>
<feature type="transmembrane region" description="Helical" evidence="2">
    <location>
        <begin position="52"/>
        <end position="70"/>
    </location>
</feature>
<evidence type="ECO:0000313" key="3">
    <source>
        <dbReference type="EMBL" id="APU16289.1"/>
    </source>
</evidence>
<keyword evidence="2" id="KW-1133">Transmembrane helix</keyword>
<dbReference type="PANTHER" id="PTHR28008">
    <property type="entry name" value="DOMAIN PROTEIN, PUTATIVE (AFU_ORTHOLOGUE AFUA_3G10980)-RELATED"/>
    <property type="match status" value="1"/>
</dbReference>
<evidence type="ECO:0000256" key="2">
    <source>
        <dbReference type="SAM" id="Phobius"/>
    </source>
</evidence>
<evidence type="ECO:0000313" key="4">
    <source>
        <dbReference type="Proteomes" id="UP000185511"/>
    </source>
</evidence>
<gene>
    <name evidence="3" type="ORF">UA74_21320</name>
</gene>
<accession>A0AAC9LH96</accession>
<dbReference type="AlphaFoldDB" id="A0AAC9LH96"/>
<keyword evidence="2" id="KW-0472">Membrane</keyword>
<keyword evidence="2" id="KW-0812">Transmembrane</keyword>
<organism evidence="3 4">
    <name type="scientific">Actinoalloteichus fjordicus</name>
    <dbReference type="NCBI Taxonomy" id="1612552"/>
    <lineage>
        <taxon>Bacteria</taxon>
        <taxon>Bacillati</taxon>
        <taxon>Actinomycetota</taxon>
        <taxon>Actinomycetes</taxon>
        <taxon>Pseudonocardiales</taxon>
        <taxon>Pseudonocardiaceae</taxon>
        <taxon>Actinoalloteichus</taxon>
    </lineage>
</organism>
<dbReference type="Proteomes" id="UP000185511">
    <property type="component" value="Chromosome"/>
</dbReference>
<evidence type="ECO:0000256" key="1">
    <source>
        <dbReference type="SAM" id="MobiDB-lite"/>
    </source>
</evidence>
<protein>
    <submittedName>
        <fullName evidence="3">VanZ like family protein</fullName>
    </submittedName>
</protein>
<keyword evidence="4" id="KW-1185">Reference proteome</keyword>
<dbReference type="EMBL" id="CP016076">
    <property type="protein sequence ID" value="APU16289.1"/>
    <property type="molecule type" value="Genomic_DNA"/>
</dbReference>
<sequence length="192" mass="19858">MTGLPTQGSLGEPLTCAEWVIRDSQRRRNRPGARPGRLRPACETARVSLRQLLFPLAVLISLVVFFMPAGGVPSAPPGTDKVVHGAVFAMLAVTGLLAAVSRLPLSLGLVGYACLTEVLQAVLPLGRSGDPWDVLADLVGLGIGWGLVRFGGRLASRRSSASRADPSQASAAPAEASATVAEAPSRDLNAAS</sequence>
<feature type="region of interest" description="Disordered" evidence="1">
    <location>
        <begin position="160"/>
        <end position="192"/>
    </location>
</feature>
<dbReference type="KEGG" id="acad:UA74_21320"/>